<dbReference type="AlphaFoldDB" id="A0A158ADG6"/>
<dbReference type="SUPFAM" id="SSF52343">
    <property type="entry name" value="Ferredoxin reductase-like, C-terminal NADP-linked domain"/>
    <property type="match status" value="1"/>
</dbReference>
<dbReference type="InterPro" id="IPR017938">
    <property type="entry name" value="Riboflavin_synthase-like_b-brl"/>
</dbReference>
<dbReference type="Pfam" id="PF00175">
    <property type="entry name" value="NAD_binding_1"/>
    <property type="match status" value="1"/>
</dbReference>
<dbReference type="PANTHER" id="PTHR42815">
    <property type="entry name" value="FAD-BINDING, PUTATIVE (AFU_ORTHOLOGUE AFUA_6G07600)-RELATED"/>
    <property type="match status" value="1"/>
</dbReference>
<sequence length="695" mass="75291">MSTSALANLKQVATPSPWHRGEIAIQKAFGVDERMDGVGRRVVRDYMPDQHRQFFAQLPFIVAGAVDEHGDPWATLLAGHPGFMHTRDSKTLSMSRARDPHDPADAGMSDGASIGLLGIEMHTRRRNRLNGVIHRDGANLGFDVAVEQSFGNCPQYIQLRDFEFVRDPAVPSPVEPLVLDALSPRARAMIAGADTFFVASYFDREDGHRLVDVSHRGGKPGFVRLSDDGALTIPDFAGNLFFNTLGNILVNGRAGLVFADFETGDLLQLTGDAEVLLDSPEAAAFQGAERLWRFTPRRVLYRAQALPLRWKARGDGASPNSLMTGDWTQVAERLKAAALANAWRAFRVSKVVDESDAIRSFHLEPADGAGIVAHKAGQHLPIRVTLPGDAKPRIRTYTLSVAPSDGVYRISVKRDGRVSAYLHDTLKAGGIIEARAPAGDFPIDPFEHRPVVLMAAGVGITPMLAMLRHIVYEGLRKRRVRPVWMIVSAHSLASRAFAQEIDALAQSAGGAVTVIRVLSDTNGAQLERDYDVSGRIDIDLLTSRLPFNDYDFYLCGPGAFMQSIYDGLRALNVSDARVHAEAFGPSALKRTADRGADVKPMRPAATEPVQIEFLKSGASAQWKPGGGTLLELAEASGLSPEFNCRGGTCGTCRTRVVRGAVSYESEPAFHVGDDEALICCAMPAAGEGDTLALDL</sequence>
<name>A0A158ADG6_9BURK</name>
<gene>
    <name evidence="3" type="ORF">AWB82_02156</name>
</gene>
<evidence type="ECO:0000259" key="1">
    <source>
        <dbReference type="PROSITE" id="PS51085"/>
    </source>
</evidence>
<dbReference type="InterPro" id="IPR001041">
    <property type="entry name" value="2Fe-2S_ferredoxin-type"/>
</dbReference>
<dbReference type="CDD" id="cd00207">
    <property type="entry name" value="fer2"/>
    <property type="match status" value="1"/>
</dbReference>
<dbReference type="PROSITE" id="PS51384">
    <property type="entry name" value="FAD_FR"/>
    <property type="match status" value="1"/>
</dbReference>
<dbReference type="OrthoDB" id="9796486at2"/>
<dbReference type="InterPro" id="IPR006058">
    <property type="entry name" value="2Fe2S_fd_BS"/>
</dbReference>
<proteinExistence type="predicted"/>
<dbReference type="InterPro" id="IPR012349">
    <property type="entry name" value="Split_barrel_FMN-bd"/>
</dbReference>
<dbReference type="STRING" id="1777143.AWB82_02156"/>
<feature type="domain" description="2Fe-2S ferredoxin-type" evidence="1">
    <location>
        <begin position="609"/>
        <end position="695"/>
    </location>
</feature>
<dbReference type="Gene3D" id="3.40.50.80">
    <property type="entry name" value="Nucleotide-binding domain of ferredoxin-NADP reductase (FNR) module"/>
    <property type="match status" value="1"/>
</dbReference>
<dbReference type="SUPFAM" id="SSF50475">
    <property type="entry name" value="FMN-binding split barrel"/>
    <property type="match status" value="1"/>
</dbReference>
<dbReference type="PROSITE" id="PS00197">
    <property type="entry name" value="2FE2S_FER_1"/>
    <property type="match status" value="1"/>
</dbReference>
<dbReference type="GO" id="GO:0051537">
    <property type="term" value="F:2 iron, 2 sulfur cluster binding"/>
    <property type="evidence" value="ECO:0007669"/>
    <property type="project" value="InterPro"/>
</dbReference>
<evidence type="ECO:0000313" key="3">
    <source>
        <dbReference type="EMBL" id="SAK55891.1"/>
    </source>
</evidence>
<protein>
    <submittedName>
        <fullName evidence="3">Pyridoxamine 5'-phosphate oxidase-like FMN-binding protein</fullName>
    </submittedName>
</protein>
<dbReference type="Gene3D" id="3.10.20.30">
    <property type="match status" value="1"/>
</dbReference>
<dbReference type="SUPFAM" id="SSF63380">
    <property type="entry name" value="Riboflavin synthase domain-like"/>
    <property type="match status" value="1"/>
</dbReference>
<dbReference type="GO" id="GO:0016491">
    <property type="term" value="F:oxidoreductase activity"/>
    <property type="evidence" value="ECO:0007669"/>
    <property type="project" value="InterPro"/>
</dbReference>
<dbReference type="InterPro" id="IPR036010">
    <property type="entry name" value="2Fe-2S_ferredoxin-like_sf"/>
</dbReference>
<dbReference type="InterPro" id="IPR039261">
    <property type="entry name" value="FNR_nucleotide-bd"/>
</dbReference>
<dbReference type="CDD" id="cd06184">
    <property type="entry name" value="flavohem_like_fad_nad_binding"/>
    <property type="match status" value="1"/>
</dbReference>
<dbReference type="Proteomes" id="UP000054596">
    <property type="component" value="Unassembled WGS sequence"/>
</dbReference>
<dbReference type="PANTHER" id="PTHR42815:SF2">
    <property type="entry name" value="FAD-BINDING, PUTATIVE (AFU_ORTHOLOGUE AFUA_6G07600)-RELATED"/>
    <property type="match status" value="1"/>
</dbReference>
<dbReference type="Pfam" id="PF00970">
    <property type="entry name" value="FAD_binding_6"/>
    <property type="match status" value="1"/>
</dbReference>
<dbReference type="PRINTS" id="PR00410">
    <property type="entry name" value="PHEHYDRXLASE"/>
</dbReference>
<evidence type="ECO:0000259" key="2">
    <source>
        <dbReference type="PROSITE" id="PS51384"/>
    </source>
</evidence>
<dbReference type="Gene3D" id="2.30.110.10">
    <property type="entry name" value="Electron Transport, Fmn-binding Protein, Chain A"/>
    <property type="match status" value="1"/>
</dbReference>
<dbReference type="InterPro" id="IPR012675">
    <property type="entry name" value="Beta-grasp_dom_sf"/>
</dbReference>
<dbReference type="InterPro" id="IPR001433">
    <property type="entry name" value="OxRdtase_FAD/NAD-bd"/>
</dbReference>
<reference evidence="3" key="1">
    <citation type="submission" date="2016-01" db="EMBL/GenBank/DDBJ databases">
        <authorList>
            <person name="Peeters C."/>
        </authorList>
    </citation>
    <scope>NUCLEOTIDE SEQUENCE [LARGE SCALE GENOMIC DNA]</scope>
    <source>
        <strain evidence="3">LMG 29325</strain>
    </source>
</reference>
<dbReference type="SUPFAM" id="SSF54292">
    <property type="entry name" value="2Fe-2S ferredoxin-like"/>
    <property type="match status" value="1"/>
</dbReference>
<dbReference type="RefSeq" id="WP_086967106.1">
    <property type="nucleotide sequence ID" value="NZ_FCOJ02000012.1"/>
</dbReference>
<dbReference type="Gene3D" id="2.40.30.10">
    <property type="entry name" value="Translation factors"/>
    <property type="match status" value="1"/>
</dbReference>
<evidence type="ECO:0000313" key="4">
    <source>
        <dbReference type="Proteomes" id="UP000054596"/>
    </source>
</evidence>
<dbReference type="InterPro" id="IPR017927">
    <property type="entry name" value="FAD-bd_FR_type"/>
</dbReference>
<dbReference type="PROSITE" id="PS51085">
    <property type="entry name" value="2FE2S_FER_2"/>
    <property type="match status" value="1"/>
</dbReference>
<feature type="domain" description="FAD-binding FR-type" evidence="2">
    <location>
        <begin position="341"/>
        <end position="444"/>
    </location>
</feature>
<organism evidence="3 4">
    <name type="scientific">Caballeronia glebae</name>
    <dbReference type="NCBI Taxonomy" id="1777143"/>
    <lineage>
        <taxon>Bacteria</taxon>
        <taxon>Pseudomonadati</taxon>
        <taxon>Pseudomonadota</taxon>
        <taxon>Betaproteobacteria</taxon>
        <taxon>Burkholderiales</taxon>
        <taxon>Burkholderiaceae</taxon>
        <taxon>Caballeronia</taxon>
    </lineage>
</organism>
<dbReference type="Pfam" id="PF00111">
    <property type="entry name" value="Fer2"/>
    <property type="match status" value="1"/>
</dbReference>
<accession>A0A158ADG6</accession>
<dbReference type="EMBL" id="FCOJ02000012">
    <property type="protein sequence ID" value="SAK55891.1"/>
    <property type="molecule type" value="Genomic_DNA"/>
</dbReference>
<dbReference type="InterPro" id="IPR008333">
    <property type="entry name" value="Cbr1-like_FAD-bd_dom"/>
</dbReference>
<keyword evidence="4" id="KW-1185">Reference proteome</keyword>
<comment type="caution">
    <text evidence="3">The sequence shown here is derived from an EMBL/GenBank/DDBJ whole genome shotgun (WGS) entry which is preliminary data.</text>
</comment>